<keyword evidence="2" id="KW-1185">Reference proteome</keyword>
<name>A0A2A6JBX3_9HYPH</name>
<sequence>MTSQAIANLEGKMNFEHIRVEDKDSAPEYFTEAAKSEVDGKIISSGHSRKTYDIVTHVSQGG</sequence>
<proteinExistence type="predicted"/>
<gene>
    <name evidence="1" type="ORF">CO666_13885</name>
</gene>
<accession>A0A2A6JBX3</accession>
<protein>
    <submittedName>
        <fullName evidence="1">Uncharacterized protein</fullName>
    </submittedName>
</protein>
<evidence type="ECO:0000313" key="2">
    <source>
        <dbReference type="Proteomes" id="UP000220768"/>
    </source>
</evidence>
<dbReference type="Proteomes" id="UP000220768">
    <property type="component" value="Unassembled WGS sequence"/>
</dbReference>
<dbReference type="EMBL" id="NWSV01000007">
    <property type="protein sequence ID" value="PDT03656.1"/>
    <property type="molecule type" value="Genomic_DNA"/>
</dbReference>
<reference evidence="1 2" key="1">
    <citation type="submission" date="2017-09" db="EMBL/GenBank/DDBJ databases">
        <title>Comparative genomics of rhizobia isolated from Phaseolus vulgaris in China.</title>
        <authorList>
            <person name="Tong W."/>
        </authorList>
    </citation>
    <scope>NUCLEOTIDE SEQUENCE [LARGE SCALE GENOMIC DNA]</scope>
    <source>
        <strain evidence="1 2">C5</strain>
    </source>
</reference>
<dbReference type="RefSeq" id="WP_097612689.1">
    <property type="nucleotide sequence ID" value="NZ_NWSV01000007.1"/>
</dbReference>
<comment type="caution">
    <text evidence="1">The sequence shown here is derived from an EMBL/GenBank/DDBJ whole genome shotgun (WGS) entry which is preliminary data.</text>
</comment>
<organism evidence="1 2">
    <name type="scientific">Rhizobium chutanense</name>
    <dbReference type="NCBI Taxonomy" id="2035448"/>
    <lineage>
        <taxon>Bacteria</taxon>
        <taxon>Pseudomonadati</taxon>
        <taxon>Pseudomonadota</taxon>
        <taxon>Alphaproteobacteria</taxon>
        <taxon>Hyphomicrobiales</taxon>
        <taxon>Rhizobiaceae</taxon>
        <taxon>Rhizobium/Agrobacterium group</taxon>
        <taxon>Rhizobium</taxon>
    </lineage>
</organism>
<dbReference type="AlphaFoldDB" id="A0A2A6JBX3"/>
<evidence type="ECO:0000313" key="1">
    <source>
        <dbReference type="EMBL" id="PDT03656.1"/>
    </source>
</evidence>